<dbReference type="OrthoDB" id="306855at2759"/>
<proteinExistence type="predicted"/>
<dbReference type="GeneID" id="5023009"/>
<protein>
    <recommendedName>
        <fullName evidence="5">Transmembrane protein</fullName>
    </recommendedName>
</protein>
<keyword evidence="1" id="KW-0812">Transmembrane</keyword>
<evidence type="ECO:0000256" key="1">
    <source>
        <dbReference type="SAM" id="Phobius"/>
    </source>
</evidence>
<dbReference type="InParanoid" id="A0CGB0"/>
<feature type="transmembrane region" description="Helical" evidence="1">
    <location>
        <begin position="1243"/>
        <end position="1262"/>
    </location>
</feature>
<dbReference type="KEGG" id="ptm:GSPATT00038272001"/>
<feature type="chain" id="PRO_5002623317" description="Transmembrane protein" evidence="2">
    <location>
        <begin position="18"/>
        <end position="1327"/>
    </location>
</feature>
<organism evidence="3 4">
    <name type="scientific">Paramecium tetraurelia</name>
    <dbReference type="NCBI Taxonomy" id="5888"/>
    <lineage>
        <taxon>Eukaryota</taxon>
        <taxon>Sar</taxon>
        <taxon>Alveolata</taxon>
        <taxon>Ciliophora</taxon>
        <taxon>Intramacronucleata</taxon>
        <taxon>Oligohymenophorea</taxon>
        <taxon>Peniculida</taxon>
        <taxon>Parameciidae</taxon>
        <taxon>Paramecium</taxon>
    </lineage>
</organism>
<evidence type="ECO:0000313" key="4">
    <source>
        <dbReference type="Proteomes" id="UP000000600"/>
    </source>
</evidence>
<dbReference type="Proteomes" id="UP000000600">
    <property type="component" value="Unassembled WGS sequence"/>
</dbReference>
<dbReference type="EMBL" id="CT868073">
    <property type="protein sequence ID" value="CAK69827.1"/>
    <property type="molecule type" value="Genomic_DNA"/>
</dbReference>
<feature type="signal peptide" evidence="2">
    <location>
        <begin position="1"/>
        <end position="17"/>
    </location>
</feature>
<dbReference type="OMA" id="FWISENY"/>
<evidence type="ECO:0000313" key="3">
    <source>
        <dbReference type="EMBL" id="CAK69827.1"/>
    </source>
</evidence>
<dbReference type="RefSeq" id="XP_001437224.1">
    <property type="nucleotide sequence ID" value="XM_001437187.1"/>
</dbReference>
<keyword evidence="4" id="KW-1185">Reference proteome</keyword>
<name>A0CGB0_PARTE</name>
<accession>A0CGB0</accession>
<keyword evidence="1" id="KW-0472">Membrane</keyword>
<keyword evidence="2" id="KW-0732">Signal</keyword>
<reference evidence="3 4" key="1">
    <citation type="journal article" date="2006" name="Nature">
        <title>Global trends of whole-genome duplications revealed by the ciliate Paramecium tetraurelia.</title>
        <authorList>
            <consortium name="Genoscope"/>
            <person name="Aury J.-M."/>
            <person name="Jaillon O."/>
            <person name="Duret L."/>
            <person name="Noel B."/>
            <person name="Jubin C."/>
            <person name="Porcel B.M."/>
            <person name="Segurens B."/>
            <person name="Daubin V."/>
            <person name="Anthouard V."/>
            <person name="Aiach N."/>
            <person name="Arnaiz O."/>
            <person name="Billaut A."/>
            <person name="Beisson J."/>
            <person name="Blanc I."/>
            <person name="Bouhouche K."/>
            <person name="Camara F."/>
            <person name="Duharcourt S."/>
            <person name="Guigo R."/>
            <person name="Gogendeau D."/>
            <person name="Katinka M."/>
            <person name="Keller A.-M."/>
            <person name="Kissmehl R."/>
            <person name="Klotz C."/>
            <person name="Koll F."/>
            <person name="Le Moue A."/>
            <person name="Lepere C."/>
            <person name="Malinsky S."/>
            <person name="Nowacki M."/>
            <person name="Nowak J.K."/>
            <person name="Plattner H."/>
            <person name="Poulain J."/>
            <person name="Ruiz F."/>
            <person name="Serrano V."/>
            <person name="Zagulski M."/>
            <person name="Dessen P."/>
            <person name="Betermier M."/>
            <person name="Weissenbach J."/>
            <person name="Scarpelli C."/>
            <person name="Schachter V."/>
            <person name="Sperling L."/>
            <person name="Meyer E."/>
            <person name="Cohen J."/>
            <person name="Wincker P."/>
        </authorList>
    </citation>
    <scope>NUCLEOTIDE SEQUENCE [LARGE SCALE GENOMIC DNA]</scope>
    <source>
        <strain evidence="3 4">Stock d4-2</strain>
    </source>
</reference>
<sequence length="1327" mass="158580">MLLIIIVFGVQIFQINSNPCEIQQIQPIITCYQVVQDCFILEGNEEDYYNLKHIDNKIVQKLFTISSEVVPIQTRIFKSLGKEVTLKKLICQLFLELNYYITCIKIDKLNYEKQENNQESIKIKTNITDEDSCDEIYQLDNGNLLLFCMTQFTLKQYQVSLLGDVTLIFEYDVSIQIQDKCKKKQFKLFDKNQFIIAFVNCLEWKLFEINNDQLKIIMESKTNNYIRTLGIFTKIDHVQICLTNSLTLYLVEANNYIQVIWESDQAILNNIQKSENQILKIILSKNCQNVLLITYKNETNLQPVQIINKEIILDNSFNTDQIHFFSGFLFLQNQNELNIRIDEHLYQKYNILNSSLFFLEQDNMFYQIDKFKVQAQFYRYFPISSYVKPKQKFVYLLKRLEKHGQQELLKCFKIQHENQLQQNNLVQYSLLIKKNCQYQQQAKLNIQSFTQFQQQEFEFYNNKTGNVKMSIKYKEKLENQCYQRIKRYKFKSKITLLSIKNKNFIVFQVENNQYFLNCQKNQIQLSVNIKQFEVLEYLEDYYIIDINKMKIEMIQLISGQIILSQIPSYMEMITIQQTSEQIILYVKGSEYPLLIYLDQFSQNRLNYLSQYLYQPKLILYYQELGSNKFIQYENIFAYELKGEVKCFQLSGVQIITIKSWLKTYFLLWAVQNQTNSIILYHLDEYELHLFSNYTLQEYQFSNPLKYKFSSLKLAILIENKQSLFIATYSITTTTIKLINIIQTNDVYFELINNTLLYLYNEQIWYHYLNEIVSLIYINVSNQQTLIQSYQLTLNPTYQFENSINLSILILNECHLLSTQSNQVSLLIQNNEKLKLKISEIFLGPIHNVTIIDNDKIRLQGPLQFIKLFKECVDSFIFCIKQKNIVFLNNNKQLMYPFSAIILEDKIFCQITQLYTENVLYQVFWISENYFLWICQLNDYLHIHLLLCILEDHSNCKELQVQIINFTVGLPFHENVIKTQNLVKLQNAQQQIYIFIKNQDFSLIHLSNNYDLDIKYIELSVDQFIGLERLDHKLIFEVEIMIYTIKLNGIYIEFFYNITKILQDLLPTGESNPIIRNIGLIQCKQNVTIITVILFMSYHYQSFMIQLQINIQNGSICSFQVREQIRNPLLDFDFKPDYMDENYLILKQLNQNITYYYDLQEEREYYDTIYRKNSHIETLKVNTTHFIFINQSQVYWGIINYELDIQNVENSSFNFVLFAQNEVSDAQISILLIPKSLYDSKKSIIIILLINLIFITLQMRLQYFRKIKQKEIKDLNNSMSQELIFQNNLIYKQLHVQFSIININSYWVFWNYKFQSINIYRNTDIAFS</sequence>
<dbReference type="HOGENOM" id="CLU_281677_0_0_1"/>
<evidence type="ECO:0000256" key="2">
    <source>
        <dbReference type="SAM" id="SignalP"/>
    </source>
</evidence>
<keyword evidence="1" id="KW-1133">Transmembrane helix</keyword>
<gene>
    <name evidence="3" type="ORF">GSPATT00038272001</name>
</gene>
<evidence type="ECO:0008006" key="5">
    <source>
        <dbReference type="Google" id="ProtNLM"/>
    </source>
</evidence>